<protein>
    <submittedName>
        <fullName evidence="2">Uncharacterized protein</fullName>
    </submittedName>
</protein>
<dbReference type="AlphaFoldDB" id="A0A345T4T2"/>
<sequence length="276" mass="28772">MLVLPVTACSDGGGSTASPPVATTATATATPPTEEAPPSTEAPTSTDTGTDTSEPEPEPSDDPPPTEEPVPSEAPTTPARPTGDAASELWGLRYQGTAEVQVDAYDQCSVDGSRRFTGTRRYSLAGTLEIGRPRDGGDQSEANPFTLVLSLGAPSQDGSISLWSAGVASASAHDLAGNTRDPRLVLTYWGLQWKRGTVSGTLNDTHTREGVTLNLLNWSRPLIACHPEYGSLPGGFPEAIGTGATLSGDLDQRRARLTVSGNTADGLEQFRFTFSG</sequence>
<feature type="compositionally biased region" description="Low complexity" evidence="1">
    <location>
        <begin position="69"/>
        <end position="79"/>
    </location>
</feature>
<dbReference type="EMBL" id="CP031264">
    <property type="protein sequence ID" value="AXI80987.1"/>
    <property type="molecule type" value="Genomic_DNA"/>
</dbReference>
<keyword evidence="3" id="KW-1185">Reference proteome</keyword>
<name>A0A345T4T2_9ACTN</name>
<dbReference type="OrthoDB" id="3527857at2"/>
<dbReference type="Proteomes" id="UP000249340">
    <property type="component" value="Chromosome"/>
</dbReference>
<feature type="region of interest" description="Disordered" evidence="1">
    <location>
        <begin position="1"/>
        <end position="84"/>
    </location>
</feature>
<evidence type="ECO:0000256" key="1">
    <source>
        <dbReference type="SAM" id="MobiDB-lite"/>
    </source>
</evidence>
<reference evidence="3" key="1">
    <citation type="submission" date="2018-07" db="EMBL/GenBank/DDBJ databases">
        <title>Streptacidiphilus bronchialis DSM 106435 chromosome.</title>
        <authorList>
            <person name="Batra D."/>
            <person name="Gulvik C.A."/>
        </authorList>
    </citation>
    <scope>NUCLEOTIDE SEQUENCE [LARGE SCALE GENOMIC DNA]</scope>
    <source>
        <strain evidence="3">DSM 106435</strain>
    </source>
</reference>
<organism evidence="2 3">
    <name type="scientific">Peterkaempfera bronchialis</name>
    <dbReference type="NCBI Taxonomy" id="2126346"/>
    <lineage>
        <taxon>Bacteria</taxon>
        <taxon>Bacillati</taxon>
        <taxon>Actinomycetota</taxon>
        <taxon>Actinomycetes</taxon>
        <taxon>Kitasatosporales</taxon>
        <taxon>Streptomycetaceae</taxon>
        <taxon>Peterkaempfera</taxon>
    </lineage>
</organism>
<proteinExistence type="predicted"/>
<dbReference type="KEGG" id="stri:C7M71_030005"/>
<feature type="compositionally biased region" description="Acidic residues" evidence="1">
    <location>
        <begin position="53"/>
        <end position="65"/>
    </location>
</feature>
<evidence type="ECO:0000313" key="2">
    <source>
        <dbReference type="EMBL" id="AXI80987.1"/>
    </source>
</evidence>
<gene>
    <name evidence="2" type="ORF">C7M71_030005</name>
</gene>
<evidence type="ECO:0000313" key="3">
    <source>
        <dbReference type="Proteomes" id="UP000249340"/>
    </source>
</evidence>
<feature type="compositionally biased region" description="Low complexity" evidence="1">
    <location>
        <begin position="16"/>
        <end position="52"/>
    </location>
</feature>
<accession>A0A345T4T2</accession>